<protein>
    <submittedName>
        <fullName evidence="2">Uncharacterized protein</fullName>
    </submittedName>
</protein>
<gene>
    <name evidence="2" type="ORF">Dsin_018927</name>
</gene>
<organism evidence="2 3">
    <name type="scientific">Dipteronia sinensis</name>
    <dbReference type="NCBI Taxonomy" id="43782"/>
    <lineage>
        <taxon>Eukaryota</taxon>
        <taxon>Viridiplantae</taxon>
        <taxon>Streptophyta</taxon>
        <taxon>Embryophyta</taxon>
        <taxon>Tracheophyta</taxon>
        <taxon>Spermatophyta</taxon>
        <taxon>Magnoliopsida</taxon>
        <taxon>eudicotyledons</taxon>
        <taxon>Gunneridae</taxon>
        <taxon>Pentapetalae</taxon>
        <taxon>rosids</taxon>
        <taxon>malvids</taxon>
        <taxon>Sapindales</taxon>
        <taxon>Sapindaceae</taxon>
        <taxon>Hippocastanoideae</taxon>
        <taxon>Acereae</taxon>
        <taxon>Dipteronia</taxon>
    </lineage>
</organism>
<comment type="caution">
    <text evidence="2">The sequence shown here is derived from an EMBL/GenBank/DDBJ whole genome shotgun (WGS) entry which is preliminary data.</text>
</comment>
<evidence type="ECO:0000313" key="2">
    <source>
        <dbReference type="EMBL" id="KAK3204881.1"/>
    </source>
</evidence>
<feature type="region of interest" description="Disordered" evidence="1">
    <location>
        <begin position="1"/>
        <end position="37"/>
    </location>
</feature>
<reference evidence="2" key="1">
    <citation type="journal article" date="2023" name="Plant J.">
        <title>Genome sequences and population genomics provide insights into the demographic history, inbreeding, and mutation load of two 'living fossil' tree species of Dipteronia.</title>
        <authorList>
            <person name="Feng Y."/>
            <person name="Comes H.P."/>
            <person name="Chen J."/>
            <person name="Zhu S."/>
            <person name="Lu R."/>
            <person name="Zhang X."/>
            <person name="Li P."/>
            <person name="Qiu J."/>
            <person name="Olsen K.M."/>
            <person name="Qiu Y."/>
        </authorList>
    </citation>
    <scope>NUCLEOTIDE SEQUENCE</scope>
    <source>
        <strain evidence="2">NBL</strain>
    </source>
</reference>
<proteinExistence type="predicted"/>
<evidence type="ECO:0000256" key="1">
    <source>
        <dbReference type="SAM" id="MobiDB-lite"/>
    </source>
</evidence>
<evidence type="ECO:0000313" key="3">
    <source>
        <dbReference type="Proteomes" id="UP001281410"/>
    </source>
</evidence>
<name>A0AAE0E2I6_9ROSI</name>
<keyword evidence="3" id="KW-1185">Reference proteome</keyword>
<feature type="compositionally biased region" description="Basic and acidic residues" evidence="1">
    <location>
        <begin position="1"/>
        <end position="20"/>
    </location>
</feature>
<dbReference type="Proteomes" id="UP001281410">
    <property type="component" value="Unassembled WGS sequence"/>
</dbReference>
<accession>A0AAE0E2I6</accession>
<dbReference type="AlphaFoldDB" id="A0AAE0E2I6"/>
<dbReference type="EMBL" id="JANJYJ010000006">
    <property type="protein sequence ID" value="KAK3204881.1"/>
    <property type="molecule type" value="Genomic_DNA"/>
</dbReference>
<sequence>MKARPESKVRGVSDDADLSRFQEGSHPVTAGSSMMEADDDGFSDDGGLWIASQHVSKKKSYQLIKALRSF</sequence>